<evidence type="ECO:0000256" key="2">
    <source>
        <dbReference type="ARBA" id="ARBA00022741"/>
    </source>
</evidence>
<protein>
    <submittedName>
        <fullName evidence="5">ATP-binding protein</fullName>
    </submittedName>
</protein>
<dbReference type="Pfam" id="PF00004">
    <property type="entry name" value="AAA"/>
    <property type="match status" value="1"/>
</dbReference>
<dbReference type="PANTHER" id="PTHR23073">
    <property type="entry name" value="26S PROTEASOME REGULATORY SUBUNIT"/>
    <property type="match status" value="1"/>
</dbReference>
<dbReference type="InterPro" id="IPR003593">
    <property type="entry name" value="AAA+_ATPase"/>
</dbReference>
<feature type="domain" description="AAA+ ATPase" evidence="4">
    <location>
        <begin position="246"/>
        <end position="371"/>
    </location>
</feature>
<keyword evidence="2" id="KW-0547">Nucleotide-binding</keyword>
<comment type="similarity">
    <text evidence="1">Belongs to the AAA ATPase family.</text>
</comment>
<dbReference type="SUPFAM" id="SSF52540">
    <property type="entry name" value="P-loop containing nucleoside triphosphate hydrolases"/>
    <property type="match status" value="2"/>
</dbReference>
<evidence type="ECO:0000259" key="4">
    <source>
        <dbReference type="SMART" id="SM00382"/>
    </source>
</evidence>
<evidence type="ECO:0000256" key="3">
    <source>
        <dbReference type="ARBA" id="ARBA00022840"/>
    </source>
</evidence>
<dbReference type="InterPro" id="IPR054472">
    <property type="entry name" value="WHD"/>
</dbReference>
<name>A0A369XPQ4_9PROT</name>
<organism evidence="5 6">
    <name type="scientific">Candidatus Accumulibacter meliphilus</name>
    <dbReference type="NCBI Taxonomy" id="2211374"/>
    <lineage>
        <taxon>Bacteria</taxon>
        <taxon>Pseudomonadati</taxon>
        <taxon>Pseudomonadota</taxon>
        <taxon>Betaproteobacteria</taxon>
        <taxon>Candidatus Accumulibacter</taxon>
    </lineage>
</organism>
<dbReference type="GO" id="GO:0016887">
    <property type="term" value="F:ATP hydrolysis activity"/>
    <property type="evidence" value="ECO:0007669"/>
    <property type="project" value="InterPro"/>
</dbReference>
<evidence type="ECO:0000313" key="5">
    <source>
        <dbReference type="EMBL" id="RDE52131.1"/>
    </source>
</evidence>
<dbReference type="InterPro" id="IPR050221">
    <property type="entry name" value="26S_Proteasome_ATPase"/>
</dbReference>
<dbReference type="CDD" id="cd19481">
    <property type="entry name" value="RecA-like_protease"/>
    <property type="match status" value="1"/>
</dbReference>
<evidence type="ECO:0000313" key="6">
    <source>
        <dbReference type="Proteomes" id="UP000253831"/>
    </source>
</evidence>
<evidence type="ECO:0000256" key="1">
    <source>
        <dbReference type="ARBA" id="ARBA00006914"/>
    </source>
</evidence>
<dbReference type="AlphaFoldDB" id="A0A369XPQ4"/>
<keyword evidence="3 5" id="KW-0067">ATP-binding</keyword>
<dbReference type="SMART" id="SM00382">
    <property type="entry name" value="AAA"/>
    <property type="match status" value="2"/>
</dbReference>
<dbReference type="InterPro" id="IPR027417">
    <property type="entry name" value="P-loop_NTPase"/>
</dbReference>
<dbReference type="Gene3D" id="3.40.50.300">
    <property type="entry name" value="P-loop containing nucleotide triphosphate hydrolases"/>
    <property type="match status" value="1"/>
</dbReference>
<gene>
    <name evidence="5" type="ORF">DVS81_02560</name>
</gene>
<accession>A0A369XPQ4</accession>
<comment type="caution">
    <text evidence="5">The sequence shown here is derived from an EMBL/GenBank/DDBJ whole genome shotgun (WGS) entry which is preliminary data.</text>
</comment>
<reference evidence="5 6" key="1">
    <citation type="submission" date="2018-05" db="EMBL/GenBank/DDBJ databases">
        <title>Integrated omic analyses show evidence that a Ca. Accumulibacter phosphatis strain performs denitrification under micro-aerobic conditions.</title>
        <authorList>
            <person name="Camejo P.Y."/>
            <person name="Katherine M.D."/>
            <person name="Daniel N.R."/>
        </authorList>
    </citation>
    <scope>NUCLEOTIDE SEQUENCE [LARGE SCALE GENOMIC DNA]</scope>
    <source>
        <strain evidence="5">UW-LDO-IC</strain>
    </source>
</reference>
<dbReference type="Pfam" id="PF22977">
    <property type="entry name" value="WHD"/>
    <property type="match status" value="1"/>
</dbReference>
<sequence length="719" mass="79518">MIHVNEFSAVNTALQDLQPVLQRLDNLLQAAVAAAQSAYGAEAAADPYRGLYIGSAEVEKLLARRPGVPVLKNAAQNLPLSKPLGEQSRLRSLKKAFRLSSFELDMILVALAPEIDLRYERLYAYLQDDVTRRRPSVDLVFNLLCTSAEDKLAKCSHLAATAPLRCHGLLSLIVDPQQVHPSLLARQLLLDEDISAYLLAQDTLDARLTSFCEWADSSATLADLPIGAELKQVLPGLVVQAKGTQRPLRLYFQGPRGVGKRRVAEALAGLIKAPLLVANLARAPIAVDDFETAVTVLLRTVLLREGMLYCTGLDALLVAERSRQYEDLLNRLQRHAGMVVLAGSRVWRPPFDHVLAIQAVPFPALDYPQRRACLEAALAAADSALPAGELDELAARLQLKPDEIARTVAGAVDLARWRVEQTANRGAAVHSTQPTLLELFAAARAQTDHHLLDLARKITPKYTWADIVLPADELAQLNEICQQAKNRNIVYGQWGFDRKLALGKGLNVLFSGPPGTGKTMAGDVIANELCLTLYKIDLSQVVSKYIGETEKNLERIFTAAQSTNAILFFDEADALFGKRSEVKDAHDRYANIEVGYLLQKMEEYEGVAILATNLRSHMDDAFVRRMHAIVEFPFPDEMHRRRIWEVLFPPEAPLGEDVDFWSLAREVRLAGGNIKTIVLTAAFYAAAEGSRIGMAHLLLAARREYQKMGRTWDEGTRNR</sequence>
<proteinExistence type="inferred from homology"/>
<dbReference type="EMBL" id="QPGA01000002">
    <property type="protein sequence ID" value="RDE52131.1"/>
    <property type="molecule type" value="Genomic_DNA"/>
</dbReference>
<dbReference type="Proteomes" id="UP000253831">
    <property type="component" value="Unassembled WGS sequence"/>
</dbReference>
<dbReference type="InterPro" id="IPR003959">
    <property type="entry name" value="ATPase_AAA_core"/>
</dbReference>
<dbReference type="GO" id="GO:0005524">
    <property type="term" value="F:ATP binding"/>
    <property type="evidence" value="ECO:0007669"/>
    <property type="project" value="UniProtKB-KW"/>
</dbReference>
<feature type="domain" description="AAA+ ATPase" evidence="4">
    <location>
        <begin position="504"/>
        <end position="636"/>
    </location>
</feature>